<evidence type="ECO:0000313" key="1">
    <source>
        <dbReference type="EMBL" id="VDO44098.1"/>
    </source>
</evidence>
<evidence type="ECO:0000313" key="2">
    <source>
        <dbReference type="Proteomes" id="UP000280834"/>
    </source>
</evidence>
<organism evidence="3">
    <name type="scientific">Brugia timori</name>
    <dbReference type="NCBI Taxonomy" id="42155"/>
    <lineage>
        <taxon>Eukaryota</taxon>
        <taxon>Metazoa</taxon>
        <taxon>Ecdysozoa</taxon>
        <taxon>Nematoda</taxon>
        <taxon>Chromadorea</taxon>
        <taxon>Rhabditida</taxon>
        <taxon>Spirurina</taxon>
        <taxon>Spiruromorpha</taxon>
        <taxon>Filarioidea</taxon>
        <taxon>Onchocercidae</taxon>
        <taxon>Brugia</taxon>
    </lineage>
</organism>
<dbReference type="Proteomes" id="UP000280834">
    <property type="component" value="Unassembled WGS sequence"/>
</dbReference>
<dbReference type="WBParaSite" id="BTMF_0001487601-mRNA-1">
    <property type="protein sequence ID" value="BTMF_0001487601-mRNA-1"/>
    <property type="gene ID" value="BTMF_0001487601"/>
</dbReference>
<dbReference type="EMBL" id="UZAG01019550">
    <property type="protein sequence ID" value="VDO44098.1"/>
    <property type="molecule type" value="Genomic_DNA"/>
</dbReference>
<gene>
    <name evidence="1" type="ORF">BTMF_LOCUS12872</name>
</gene>
<evidence type="ECO:0000313" key="3">
    <source>
        <dbReference type="WBParaSite" id="BTMF_0001487601-mRNA-1"/>
    </source>
</evidence>
<reference evidence="3" key="1">
    <citation type="submission" date="2017-02" db="UniProtKB">
        <authorList>
            <consortium name="WormBaseParasite"/>
        </authorList>
    </citation>
    <scope>IDENTIFICATION</scope>
</reference>
<name>A0A0R3R4D6_9BILA</name>
<accession>A0A0R3R4D6</accession>
<sequence>MKKVLDRINKRLKNKDLPQPYIFLGDNNYTGDLSKYGYIEREAWESDEAGHVKNTAHSMESRLGMPGDYIKIQLKIDPEYPIIRAQATEGGGGLTSHISNKDGGSTFIKMCKDSSEANCKDLITVAGSDKYRTYGGKEYKKTKIHNNLGSTLKELSKEYFYYYKNGPQAGKASGLSIRIRKLWKE</sequence>
<proteinExistence type="predicted"/>
<keyword evidence="2" id="KW-1185">Reference proteome</keyword>
<dbReference type="AlphaFoldDB" id="A0A0R3R4D6"/>
<protein>
    <submittedName>
        <fullName evidence="3">DDE_5 domain-containing protein</fullName>
    </submittedName>
</protein>
<reference evidence="1 2" key="2">
    <citation type="submission" date="2018-11" db="EMBL/GenBank/DDBJ databases">
        <authorList>
            <consortium name="Pathogen Informatics"/>
        </authorList>
    </citation>
    <scope>NUCLEOTIDE SEQUENCE [LARGE SCALE GENOMIC DNA]</scope>
</reference>